<organism evidence="2 3">
    <name type="scientific">Acinetobacter albensis</name>
    <dbReference type="NCBI Taxonomy" id="1673609"/>
    <lineage>
        <taxon>Bacteria</taxon>
        <taxon>Pseudomonadati</taxon>
        <taxon>Pseudomonadota</taxon>
        <taxon>Gammaproteobacteria</taxon>
        <taxon>Moraxellales</taxon>
        <taxon>Moraxellaceae</taxon>
        <taxon>Acinetobacter</taxon>
    </lineage>
</organism>
<keyword evidence="1" id="KW-0732">Signal</keyword>
<accession>A0A1C4GWU4</accession>
<sequence length="113" mass="12149">MKTILGAILVTIATTSVCAQDIIGTWRYIDDKTGEPKGLVKIEKQANGTYAGTALKATPRLGYTPKEFCTNCPAPYTDKPIIGMQVITGLKTENNINILMAKSLIPFQASCIA</sequence>
<name>A0A1C4GWU4_9GAMM</name>
<protein>
    <submittedName>
        <fullName evidence="2">Uncharacterized protein</fullName>
    </submittedName>
</protein>
<gene>
    <name evidence="2" type="ORF">GA0116959_11124</name>
</gene>
<feature type="signal peptide" evidence="1">
    <location>
        <begin position="1"/>
        <end position="19"/>
    </location>
</feature>
<proteinExistence type="predicted"/>
<dbReference type="Gene3D" id="2.40.128.520">
    <property type="match status" value="1"/>
</dbReference>
<evidence type="ECO:0000313" key="2">
    <source>
        <dbReference type="EMBL" id="SCC72618.1"/>
    </source>
</evidence>
<evidence type="ECO:0000313" key="3">
    <source>
        <dbReference type="Proteomes" id="UP000243661"/>
    </source>
</evidence>
<dbReference type="EMBL" id="FMBK01000011">
    <property type="protein sequence ID" value="SCC72618.1"/>
    <property type="molecule type" value="Genomic_DNA"/>
</dbReference>
<feature type="chain" id="PRO_5008692747" evidence="1">
    <location>
        <begin position="20"/>
        <end position="113"/>
    </location>
</feature>
<dbReference type="Proteomes" id="UP000243661">
    <property type="component" value="Unassembled WGS sequence"/>
</dbReference>
<evidence type="ECO:0000256" key="1">
    <source>
        <dbReference type="SAM" id="SignalP"/>
    </source>
</evidence>
<reference evidence="2 3" key="1">
    <citation type="submission" date="2016-08" db="EMBL/GenBank/DDBJ databases">
        <authorList>
            <person name="Seilhamer J.J."/>
        </authorList>
    </citation>
    <scope>NUCLEOTIDE SEQUENCE [LARGE SCALE GENOMIC DNA]</scope>
    <source>
        <strain evidence="2 3">ANC 4874</strain>
    </source>
</reference>
<dbReference type="AlphaFoldDB" id="A0A1C4GWU4"/>